<comment type="caution">
    <text evidence="1">The sequence shown here is derived from an EMBL/GenBank/DDBJ whole genome shotgun (WGS) entry which is preliminary data.</text>
</comment>
<organism evidence="1 2">
    <name type="scientific">Meloidogyne enterolobii</name>
    <name type="common">Root-knot nematode worm</name>
    <name type="synonym">Meloidogyne mayaguensis</name>
    <dbReference type="NCBI Taxonomy" id="390850"/>
    <lineage>
        <taxon>Eukaryota</taxon>
        <taxon>Metazoa</taxon>
        <taxon>Ecdysozoa</taxon>
        <taxon>Nematoda</taxon>
        <taxon>Chromadorea</taxon>
        <taxon>Rhabditida</taxon>
        <taxon>Tylenchina</taxon>
        <taxon>Tylenchomorpha</taxon>
        <taxon>Tylenchoidea</taxon>
        <taxon>Meloidogynidae</taxon>
        <taxon>Meloidogyninae</taxon>
        <taxon>Meloidogyne</taxon>
    </lineage>
</organism>
<protein>
    <submittedName>
        <fullName evidence="1">Uncharacterized protein</fullName>
    </submittedName>
</protein>
<name>A0ACB0ZH66_MELEN</name>
<dbReference type="Proteomes" id="UP001497535">
    <property type="component" value="Unassembled WGS sequence"/>
</dbReference>
<keyword evidence="2" id="KW-1185">Reference proteome</keyword>
<evidence type="ECO:0000313" key="2">
    <source>
        <dbReference type="Proteomes" id="UP001497535"/>
    </source>
</evidence>
<gene>
    <name evidence="1" type="ORF">MENTE1834_LOCUS25307</name>
</gene>
<evidence type="ECO:0000313" key="1">
    <source>
        <dbReference type="EMBL" id="CAK5078260.1"/>
    </source>
</evidence>
<dbReference type="EMBL" id="CAVMJV010000035">
    <property type="protein sequence ID" value="CAK5078260.1"/>
    <property type="molecule type" value="Genomic_DNA"/>
</dbReference>
<proteinExistence type="predicted"/>
<sequence length="83" mass="9652">MGQIKVHIACDINEESIKKCLELIWPKLEYQSRLVRQLELARGLKVNFKEYFLFFLSVVVVMFVVVVACCFICLLHVCLFVAL</sequence>
<reference evidence="1" key="1">
    <citation type="submission" date="2023-11" db="EMBL/GenBank/DDBJ databases">
        <authorList>
            <person name="Poullet M."/>
        </authorList>
    </citation>
    <scope>NUCLEOTIDE SEQUENCE</scope>
    <source>
        <strain evidence="1">E1834</strain>
    </source>
</reference>
<accession>A0ACB0ZH66</accession>